<dbReference type="SUPFAM" id="SSF55154">
    <property type="entry name" value="CYTH-like phosphatases"/>
    <property type="match status" value="1"/>
</dbReference>
<dbReference type="Proteomes" id="UP000524893">
    <property type="component" value="Unassembled WGS sequence"/>
</dbReference>
<gene>
    <name evidence="1" type="ORF">HR081_10165</name>
</gene>
<dbReference type="RefSeq" id="WP_050331447.1">
    <property type="nucleotide sequence ID" value="NZ_CP092965.1"/>
</dbReference>
<dbReference type="EMBL" id="JABTCN010000039">
    <property type="protein sequence ID" value="MBA8777236.1"/>
    <property type="molecule type" value="Genomic_DNA"/>
</dbReference>
<dbReference type="Gene3D" id="2.40.320.10">
    <property type="entry name" value="Hypothetical Protein Pfu-838710-001"/>
    <property type="match status" value="1"/>
</dbReference>
<sequence>MSIEREIEFKQRLNKAHYEKIKAHYFSKQSPFKQVNYYIDTPDFQIQSQKMALRIREKQNASNEMTLKVPDQVGLLEHNAQVTWSPKQDKRVPVDIIDSSIQEVLELRHVAVQDLLVLGALTTYRLETETAHGLLVLDHSTYLDTEDYELEFEVSDFETGKHAFHQLLDQLQLEPDTPKNKVQRFFEYKKHNQNINKKKR</sequence>
<dbReference type="SMART" id="SM01118">
    <property type="entry name" value="CYTH"/>
    <property type="match status" value="1"/>
</dbReference>
<dbReference type="InterPro" id="IPR033469">
    <property type="entry name" value="CYTH-like_dom_sf"/>
</dbReference>
<organism evidence="1 2">
    <name type="scientific">Staphylococcus coagulans</name>
    <dbReference type="NCBI Taxonomy" id="74706"/>
    <lineage>
        <taxon>Bacteria</taxon>
        <taxon>Bacillati</taxon>
        <taxon>Bacillota</taxon>
        <taxon>Bacilli</taxon>
        <taxon>Bacillales</taxon>
        <taxon>Staphylococcaceae</taxon>
        <taxon>Staphylococcus</taxon>
    </lineage>
</organism>
<reference evidence="1 2" key="1">
    <citation type="journal article" date="2020" name="Access Microbiol">
        <title>Isolation and genome sequencing of Staphylococcus schleiferi subspecies coagulans from Antarctic seals.</title>
        <authorList>
            <person name="Foster G."/>
            <person name="Robb A."/>
            <person name="Paterson G.K."/>
        </authorList>
    </citation>
    <scope>NUCLEOTIDE SEQUENCE [LARGE SCALE GENOMIC DNA]</scope>
    <source>
        <strain evidence="1 2">M615/02/4</strain>
    </source>
</reference>
<name>A0A9X0TJU5_9STAP</name>
<dbReference type="PIRSF" id="PIRSF012526">
    <property type="entry name" value="CYTH_UCP012526"/>
    <property type="match status" value="1"/>
</dbReference>
<dbReference type="AlphaFoldDB" id="A0A9X0TJU5"/>
<dbReference type="InterPro" id="IPR009195">
    <property type="entry name" value="Uncharacterised_YjbK"/>
</dbReference>
<dbReference type="InterPro" id="IPR023577">
    <property type="entry name" value="CYTH_domain"/>
</dbReference>
<dbReference type="Pfam" id="PF01928">
    <property type="entry name" value="CYTH"/>
    <property type="match status" value="1"/>
</dbReference>
<evidence type="ECO:0000313" key="1">
    <source>
        <dbReference type="EMBL" id="MBA8777236.1"/>
    </source>
</evidence>
<proteinExistence type="predicted"/>
<evidence type="ECO:0000313" key="2">
    <source>
        <dbReference type="Proteomes" id="UP000524893"/>
    </source>
</evidence>
<protein>
    <submittedName>
        <fullName evidence="1">CYTH domain-containing protein</fullName>
    </submittedName>
</protein>
<dbReference type="CDD" id="cd07762">
    <property type="entry name" value="CYTH-like_Pase_1"/>
    <property type="match status" value="1"/>
</dbReference>
<comment type="caution">
    <text evidence="1">The sequence shown here is derived from an EMBL/GenBank/DDBJ whole genome shotgun (WGS) entry which is preliminary data.</text>
</comment>
<dbReference type="PROSITE" id="PS51707">
    <property type="entry name" value="CYTH"/>
    <property type="match status" value="1"/>
</dbReference>
<accession>A0A9X0TJU5</accession>